<organism evidence="2 3">
    <name type="scientific">Phytophthora infestans</name>
    <name type="common">Potato late blight agent</name>
    <name type="synonym">Botrytis infestans</name>
    <dbReference type="NCBI Taxonomy" id="4787"/>
    <lineage>
        <taxon>Eukaryota</taxon>
        <taxon>Sar</taxon>
        <taxon>Stramenopiles</taxon>
        <taxon>Oomycota</taxon>
        <taxon>Peronosporomycetes</taxon>
        <taxon>Peronosporales</taxon>
        <taxon>Peronosporaceae</taxon>
        <taxon>Phytophthora</taxon>
    </lineage>
</organism>
<keyword evidence="3" id="KW-1185">Reference proteome</keyword>
<comment type="caution">
    <text evidence="2">The sequence shown here is derived from an EMBL/GenBank/DDBJ whole genome shotgun (WGS) entry which is preliminary data.</text>
</comment>
<name>A0A833WJV5_PHYIN</name>
<evidence type="ECO:0000313" key="3">
    <source>
        <dbReference type="Proteomes" id="UP000602510"/>
    </source>
</evidence>
<reference evidence="2" key="1">
    <citation type="submission" date="2020-04" db="EMBL/GenBank/DDBJ databases">
        <title>Hybrid Assembly of Korean Phytophthora infestans isolates.</title>
        <authorList>
            <person name="Prokchorchik M."/>
            <person name="Lee Y."/>
            <person name="Seo J."/>
            <person name="Cho J.-H."/>
            <person name="Park Y.-E."/>
            <person name="Jang D.-C."/>
            <person name="Im J.-S."/>
            <person name="Choi J.-G."/>
            <person name="Park H.-J."/>
            <person name="Lee G.-B."/>
            <person name="Lee Y.-G."/>
            <person name="Hong S.-Y."/>
            <person name="Cho K."/>
            <person name="Sohn K.H."/>
        </authorList>
    </citation>
    <scope>NUCLEOTIDE SEQUENCE</scope>
    <source>
        <strain evidence="2">KR_1_A1</strain>
    </source>
</reference>
<sequence>MRLRALVRREHTLVWLSGNPPMTENALCSLCKRDLPYTCQSKYDAGGGQVYSTRLHRTGGSDRKNHSHDHSRSQGRRRNSNNRNNNRNNNDRQHSRGGSCDRGNDYNNSSTQAAIWTAHSTGLLRITPKPAARSVMMESKRSINRPTISVRGRGLNVPEDEAQVVVSTIHSCRAAWAPCREFK</sequence>
<accession>A0A833WJV5</accession>
<evidence type="ECO:0000256" key="1">
    <source>
        <dbReference type="SAM" id="MobiDB-lite"/>
    </source>
</evidence>
<dbReference type="EMBL" id="WSZM01000792">
    <property type="protein sequence ID" value="KAF4029616.1"/>
    <property type="molecule type" value="Genomic_DNA"/>
</dbReference>
<feature type="region of interest" description="Disordered" evidence="1">
    <location>
        <begin position="50"/>
        <end position="106"/>
    </location>
</feature>
<feature type="compositionally biased region" description="Basic and acidic residues" evidence="1">
    <location>
        <begin position="59"/>
        <end position="72"/>
    </location>
</feature>
<evidence type="ECO:0000313" key="2">
    <source>
        <dbReference type="EMBL" id="KAF4029616.1"/>
    </source>
</evidence>
<proteinExistence type="predicted"/>
<gene>
    <name evidence="2" type="ORF">GN244_ATG18645</name>
</gene>
<dbReference type="Proteomes" id="UP000602510">
    <property type="component" value="Unassembled WGS sequence"/>
</dbReference>
<protein>
    <submittedName>
        <fullName evidence="2">Uncharacterized protein</fullName>
    </submittedName>
</protein>
<dbReference type="AlphaFoldDB" id="A0A833WJV5"/>